<accession>A0A4Y8KSN4</accession>
<reference evidence="1 2" key="1">
    <citation type="submission" date="2019-03" db="EMBL/GenBank/DDBJ databases">
        <title>San Antonio Military Medical Center submission to MRSN (WRAIR), pending publication.</title>
        <authorList>
            <person name="Blyth D.M."/>
            <person name="Mccarthy S.L."/>
            <person name="Schall S.E."/>
            <person name="Stam J.A."/>
            <person name="Ong A.C."/>
            <person name="Mcgann P.T."/>
        </authorList>
    </citation>
    <scope>NUCLEOTIDE SEQUENCE [LARGE SCALE GENOMIC DNA]</scope>
    <source>
        <strain evidence="1 2">MRSN571793</strain>
    </source>
</reference>
<dbReference type="EMBL" id="SOML01000018">
    <property type="protein sequence ID" value="TFD92176.1"/>
    <property type="molecule type" value="Genomic_DNA"/>
</dbReference>
<comment type="caution">
    <text evidence="1">The sequence shown here is derived from an EMBL/GenBank/DDBJ whole genome shotgun (WGS) entry which is preliminary data.</text>
</comment>
<sequence>MIFNIDDIIPFSKRHPRKTIREILLIDSGYLKDLIKKNSRVILSEECYQEAILITKGMRDEWVKPIGKTESIFDSLKPYTAPYGFDFNDEELITINRNRLEDYKGIKNNDFPF</sequence>
<dbReference type="AlphaFoldDB" id="A0A4Y8KSN4"/>
<protein>
    <submittedName>
        <fullName evidence="1">Uncharacterized protein</fullName>
    </submittedName>
</protein>
<evidence type="ECO:0000313" key="1">
    <source>
        <dbReference type="EMBL" id="TFD92176.1"/>
    </source>
</evidence>
<keyword evidence="2" id="KW-1185">Reference proteome</keyword>
<dbReference type="RefSeq" id="WP_134437584.1">
    <property type="nucleotide sequence ID" value="NZ_SOML01000018.1"/>
</dbReference>
<gene>
    <name evidence="1" type="ORF">E2605_18910</name>
</gene>
<organism evidence="1 2">
    <name type="scientific">Dysgonomonas capnocytophagoides</name>
    <dbReference type="NCBI Taxonomy" id="45254"/>
    <lineage>
        <taxon>Bacteria</taxon>
        <taxon>Pseudomonadati</taxon>
        <taxon>Bacteroidota</taxon>
        <taxon>Bacteroidia</taxon>
        <taxon>Bacteroidales</taxon>
        <taxon>Dysgonomonadaceae</taxon>
        <taxon>Dysgonomonas</taxon>
    </lineage>
</organism>
<proteinExistence type="predicted"/>
<dbReference type="OrthoDB" id="9802472at2"/>
<name>A0A4Y8KSN4_9BACT</name>
<evidence type="ECO:0000313" key="2">
    <source>
        <dbReference type="Proteomes" id="UP000297861"/>
    </source>
</evidence>
<dbReference type="Proteomes" id="UP000297861">
    <property type="component" value="Unassembled WGS sequence"/>
</dbReference>